<name>A0A9D1DT17_9FIRM</name>
<keyword evidence="9" id="KW-0963">Cytoplasm</keyword>
<comment type="similarity">
    <text evidence="1 9">Belongs to the GTP-binding SRP family. SRP54 subfamily.</text>
</comment>
<dbReference type="SMART" id="SM00962">
    <property type="entry name" value="SRP54"/>
    <property type="match status" value="1"/>
</dbReference>
<gene>
    <name evidence="9 12" type="primary">ffh</name>
    <name evidence="12" type="ORF">IAB38_00065</name>
</gene>
<reference evidence="12" key="2">
    <citation type="journal article" date="2021" name="PeerJ">
        <title>Extensive microbial diversity within the chicken gut microbiome revealed by metagenomics and culture.</title>
        <authorList>
            <person name="Gilroy R."/>
            <person name="Ravi A."/>
            <person name="Getino M."/>
            <person name="Pursley I."/>
            <person name="Horton D.L."/>
            <person name="Alikhan N.F."/>
            <person name="Baker D."/>
            <person name="Gharbi K."/>
            <person name="Hall N."/>
            <person name="Watson M."/>
            <person name="Adriaenssens E.M."/>
            <person name="Foster-Nyarko E."/>
            <person name="Jarju S."/>
            <person name="Secka A."/>
            <person name="Antonio M."/>
            <person name="Oren A."/>
            <person name="Chaudhuri R.R."/>
            <person name="La Ragione R."/>
            <person name="Hildebrand F."/>
            <person name="Pallen M.J."/>
        </authorList>
    </citation>
    <scope>NUCLEOTIDE SEQUENCE</scope>
    <source>
        <strain evidence="12">CHK184-20233</strain>
    </source>
</reference>
<dbReference type="Gene3D" id="1.10.260.30">
    <property type="entry name" value="Signal recognition particle, SRP54 subunit, M-domain"/>
    <property type="match status" value="1"/>
</dbReference>
<dbReference type="GO" id="GO:0048500">
    <property type="term" value="C:signal recognition particle"/>
    <property type="evidence" value="ECO:0007669"/>
    <property type="project" value="UniProtKB-UniRule"/>
</dbReference>
<dbReference type="GO" id="GO:0008312">
    <property type="term" value="F:7S RNA binding"/>
    <property type="evidence" value="ECO:0007669"/>
    <property type="project" value="InterPro"/>
</dbReference>
<dbReference type="GO" id="GO:0005525">
    <property type="term" value="F:GTP binding"/>
    <property type="evidence" value="ECO:0007669"/>
    <property type="project" value="UniProtKB-UniRule"/>
</dbReference>
<organism evidence="12 13">
    <name type="scientific">Candidatus Onthousia excrementipullorum</name>
    <dbReference type="NCBI Taxonomy" id="2840884"/>
    <lineage>
        <taxon>Bacteria</taxon>
        <taxon>Bacillati</taxon>
        <taxon>Bacillota</taxon>
        <taxon>Bacilli</taxon>
        <taxon>Candidatus Onthousia</taxon>
    </lineage>
</organism>
<keyword evidence="5 9" id="KW-0342">GTP-binding</keyword>
<evidence type="ECO:0000256" key="9">
    <source>
        <dbReference type="HAMAP-Rule" id="MF_00306"/>
    </source>
</evidence>
<dbReference type="SMART" id="SM00963">
    <property type="entry name" value="SRP54_N"/>
    <property type="match status" value="1"/>
</dbReference>
<feature type="binding site" evidence="9">
    <location>
        <begin position="106"/>
        <end position="113"/>
    </location>
    <ligand>
        <name>GTP</name>
        <dbReference type="ChEBI" id="CHEBI:37565"/>
    </ligand>
</feature>
<dbReference type="InterPro" id="IPR013822">
    <property type="entry name" value="Signal_recog_particl_SRP54_hlx"/>
</dbReference>
<dbReference type="PANTHER" id="PTHR11564">
    <property type="entry name" value="SIGNAL RECOGNITION PARTICLE 54K PROTEIN SRP54"/>
    <property type="match status" value="1"/>
</dbReference>
<dbReference type="AlphaFoldDB" id="A0A9D1DT17"/>
<dbReference type="SMART" id="SM00382">
    <property type="entry name" value="AAA"/>
    <property type="match status" value="1"/>
</dbReference>
<feature type="coiled-coil region" evidence="10">
    <location>
        <begin position="295"/>
        <end position="322"/>
    </location>
</feature>
<evidence type="ECO:0000256" key="10">
    <source>
        <dbReference type="SAM" id="Coils"/>
    </source>
</evidence>
<dbReference type="Gene3D" id="1.20.120.140">
    <property type="entry name" value="Signal recognition particle SRP54, nucleotide-binding domain"/>
    <property type="match status" value="1"/>
</dbReference>
<evidence type="ECO:0000256" key="5">
    <source>
        <dbReference type="ARBA" id="ARBA00023134"/>
    </source>
</evidence>
<protein>
    <recommendedName>
        <fullName evidence="9">Signal recognition particle protein</fullName>
        <ecNumber evidence="9">3.6.5.4</ecNumber>
    </recommendedName>
    <alternativeName>
        <fullName evidence="9">Fifty-four homolog</fullName>
    </alternativeName>
</protein>
<feature type="domain" description="SRP54-type proteins GTP-binding" evidence="11">
    <location>
        <begin position="267"/>
        <end position="280"/>
    </location>
</feature>
<dbReference type="InterPro" id="IPR000897">
    <property type="entry name" value="SRP54_GTPase_dom"/>
</dbReference>
<dbReference type="Pfam" id="PF02978">
    <property type="entry name" value="SRP_SPB"/>
    <property type="match status" value="1"/>
</dbReference>
<evidence type="ECO:0000256" key="3">
    <source>
        <dbReference type="ARBA" id="ARBA00022801"/>
    </source>
</evidence>
<evidence type="ECO:0000256" key="8">
    <source>
        <dbReference type="ARBA" id="ARBA00048027"/>
    </source>
</evidence>
<dbReference type="InterPro" id="IPR004780">
    <property type="entry name" value="SRP"/>
</dbReference>
<evidence type="ECO:0000313" key="12">
    <source>
        <dbReference type="EMBL" id="HIR58423.1"/>
    </source>
</evidence>
<evidence type="ECO:0000256" key="4">
    <source>
        <dbReference type="ARBA" id="ARBA00022884"/>
    </source>
</evidence>
<feature type="binding site" evidence="9">
    <location>
        <begin position="188"/>
        <end position="192"/>
    </location>
    <ligand>
        <name>GTP</name>
        <dbReference type="ChEBI" id="CHEBI:37565"/>
    </ligand>
</feature>
<evidence type="ECO:0000256" key="1">
    <source>
        <dbReference type="ARBA" id="ARBA00005450"/>
    </source>
</evidence>
<dbReference type="InterPro" id="IPR004125">
    <property type="entry name" value="Signal_recog_particle_SRP54_M"/>
</dbReference>
<evidence type="ECO:0000259" key="11">
    <source>
        <dbReference type="PROSITE" id="PS00300"/>
    </source>
</evidence>
<keyword evidence="6 9" id="KW-0733">Signal recognition particle</keyword>
<dbReference type="EC" id="3.6.5.4" evidence="9"/>
<dbReference type="Pfam" id="PF02881">
    <property type="entry name" value="SRP54_N"/>
    <property type="match status" value="1"/>
</dbReference>
<comment type="function">
    <text evidence="9">Involved in targeting and insertion of nascent membrane proteins into the cytoplasmic membrane. Binds to the hydrophobic signal sequence of the ribosome-nascent chain (RNC) as it emerges from the ribosomes. The SRP-RNC complex is then targeted to the cytoplasmic membrane where it interacts with the SRP receptor FtsY.</text>
</comment>
<dbReference type="PROSITE" id="PS00300">
    <property type="entry name" value="SRP54"/>
    <property type="match status" value="1"/>
</dbReference>
<dbReference type="NCBIfam" id="TIGR00959">
    <property type="entry name" value="ffh"/>
    <property type="match status" value="1"/>
</dbReference>
<comment type="catalytic activity">
    <reaction evidence="8 9">
        <text>GTP + H2O = GDP + phosphate + H(+)</text>
        <dbReference type="Rhea" id="RHEA:19669"/>
        <dbReference type="ChEBI" id="CHEBI:15377"/>
        <dbReference type="ChEBI" id="CHEBI:15378"/>
        <dbReference type="ChEBI" id="CHEBI:37565"/>
        <dbReference type="ChEBI" id="CHEBI:43474"/>
        <dbReference type="ChEBI" id="CHEBI:58189"/>
        <dbReference type="EC" id="3.6.5.4"/>
    </reaction>
</comment>
<dbReference type="InterPro" id="IPR022941">
    <property type="entry name" value="SRP54"/>
</dbReference>
<evidence type="ECO:0000256" key="2">
    <source>
        <dbReference type="ARBA" id="ARBA00022741"/>
    </source>
</evidence>
<keyword evidence="10" id="KW-0175">Coiled coil</keyword>
<dbReference type="SUPFAM" id="SSF47446">
    <property type="entry name" value="Signal peptide-binding domain"/>
    <property type="match status" value="1"/>
</dbReference>
<dbReference type="GO" id="GO:0003924">
    <property type="term" value="F:GTPase activity"/>
    <property type="evidence" value="ECO:0007669"/>
    <property type="project" value="UniProtKB-UniRule"/>
</dbReference>
<comment type="subunit">
    <text evidence="9">Part of the signal recognition particle protein translocation system, which is composed of SRP and FtsY.</text>
</comment>
<feature type="binding site" evidence="9">
    <location>
        <begin position="246"/>
        <end position="249"/>
    </location>
    <ligand>
        <name>GTP</name>
        <dbReference type="ChEBI" id="CHEBI:37565"/>
    </ligand>
</feature>
<dbReference type="InterPro" id="IPR042101">
    <property type="entry name" value="SRP54_N_sf"/>
</dbReference>
<evidence type="ECO:0000256" key="7">
    <source>
        <dbReference type="ARBA" id="ARBA00023274"/>
    </source>
</evidence>
<dbReference type="HAMAP" id="MF_00306">
    <property type="entry name" value="SRP54"/>
    <property type="match status" value="1"/>
</dbReference>
<accession>A0A9D1DT17</accession>
<comment type="subcellular location">
    <subcellularLocation>
        <location evidence="9">Cytoplasm</location>
    </subcellularLocation>
    <text evidence="9">The SRP-RNC complex is targeted to the cytoplasmic membrane.</text>
</comment>
<comment type="domain">
    <text evidence="9">Composed of three domains: the N-terminal N domain, which is responsible for interactions with the ribosome, the central G domain, which binds GTP, and the C-terminal M domain, which binds the RNA and the signal sequence of the RNC.</text>
</comment>
<keyword evidence="3 9" id="KW-0378">Hydrolase</keyword>
<proteinExistence type="inferred from homology"/>
<dbReference type="SUPFAM" id="SSF52540">
    <property type="entry name" value="P-loop containing nucleoside triphosphate hydrolases"/>
    <property type="match status" value="1"/>
</dbReference>
<dbReference type="CDD" id="cd18539">
    <property type="entry name" value="SRP_G"/>
    <property type="match status" value="1"/>
</dbReference>
<dbReference type="InterPro" id="IPR003593">
    <property type="entry name" value="AAA+_ATPase"/>
</dbReference>
<dbReference type="InterPro" id="IPR027417">
    <property type="entry name" value="P-loop_NTPase"/>
</dbReference>
<comment type="caution">
    <text evidence="12">The sequence shown here is derived from an EMBL/GenBank/DDBJ whole genome shotgun (WGS) entry which is preliminary data.</text>
</comment>
<keyword evidence="4 9" id="KW-0694">RNA-binding</keyword>
<dbReference type="Proteomes" id="UP000824232">
    <property type="component" value="Unassembled WGS sequence"/>
</dbReference>
<keyword evidence="2 9" id="KW-0547">Nucleotide-binding</keyword>
<dbReference type="FunFam" id="3.40.50.300:FF:000022">
    <property type="entry name" value="Signal recognition particle 54 kDa subunit"/>
    <property type="match status" value="1"/>
</dbReference>
<evidence type="ECO:0000256" key="6">
    <source>
        <dbReference type="ARBA" id="ARBA00023135"/>
    </source>
</evidence>
<dbReference type="GO" id="GO:0006614">
    <property type="term" value="P:SRP-dependent cotranslational protein targeting to membrane"/>
    <property type="evidence" value="ECO:0007669"/>
    <property type="project" value="InterPro"/>
</dbReference>
<keyword evidence="7 9" id="KW-0687">Ribonucleoprotein</keyword>
<sequence length="435" mass="47943">MFESLGDRLQNALHKIKGYGKITEDNIGDMMKEIRLALLEADVNYKVVKEFVNNVKEKALGEEVRTSIKPGDLFVKIVKDELTELLGGDSAPLNLNGNPAILMLVGLQGSGKTTTIGKLANYLRKKKGKKPLMVACDVYRPAAIDQLKQLGKELNIEVYSEGKGNPVEISKNAINYAKENGYDYVLIDTAGRLQIDEALMDELENITAAVPPQETLLVIDAMMGQDAINVITGFNDKLKLTGVILTKLDGDTKGGVALSVRHLTNVPIKFIGTSEKLDGLDSFDPERMAGRILGMGDIVSLVEQAEAAIDEKEAEKTAKRMQQGKFDLEDFLSTLKQIKKLGPLENILKLIPGAKKMGLTNVNIPPKQMAHIEAIILSMTKEERRNPSIIKASRKTRIAKGCGLSVSEVNKLLTQFENMKKMMKQMKNGNFKMPF</sequence>
<evidence type="ECO:0000313" key="13">
    <source>
        <dbReference type="Proteomes" id="UP000824232"/>
    </source>
</evidence>
<dbReference type="InterPro" id="IPR036891">
    <property type="entry name" value="Signal_recog_part_SRP54_M_sf"/>
</dbReference>
<dbReference type="Gene3D" id="3.40.50.300">
    <property type="entry name" value="P-loop containing nucleotide triphosphate hydrolases"/>
    <property type="match status" value="1"/>
</dbReference>
<dbReference type="PANTHER" id="PTHR11564:SF5">
    <property type="entry name" value="SIGNAL RECOGNITION PARTICLE SUBUNIT SRP54"/>
    <property type="match status" value="1"/>
</dbReference>
<dbReference type="EMBL" id="DVHC01000003">
    <property type="protein sequence ID" value="HIR58423.1"/>
    <property type="molecule type" value="Genomic_DNA"/>
</dbReference>
<reference evidence="12" key="1">
    <citation type="submission" date="2020-10" db="EMBL/GenBank/DDBJ databases">
        <authorList>
            <person name="Gilroy R."/>
        </authorList>
    </citation>
    <scope>NUCLEOTIDE SEQUENCE</scope>
    <source>
        <strain evidence="12">CHK184-20233</strain>
    </source>
</reference>
<dbReference type="Pfam" id="PF00448">
    <property type="entry name" value="SRP54"/>
    <property type="match status" value="1"/>
</dbReference>